<name>A0A0G1XGG2_9BACT</name>
<organism evidence="1 2">
    <name type="scientific">Candidatus Uhrbacteria bacterium GW2011_GWD2_52_7</name>
    <dbReference type="NCBI Taxonomy" id="1618989"/>
    <lineage>
        <taxon>Bacteria</taxon>
        <taxon>Candidatus Uhriibacteriota</taxon>
    </lineage>
</organism>
<dbReference type="EMBL" id="LCRD01000025">
    <property type="protein sequence ID" value="KKW30036.1"/>
    <property type="molecule type" value="Genomic_DNA"/>
</dbReference>
<dbReference type="Proteomes" id="UP000034846">
    <property type="component" value="Unassembled WGS sequence"/>
</dbReference>
<reference evidence="1 2" key="1">
    <citation type="journal article" date="2015" name="Nature">
        <title>rRNA introns, odd ribosomes, and small enigmatic genomes across a large radiation of phyla.</title>
        <authorList>
            <person name="Brown C.T."/>
            <person name="Hug L.A."/>
            <person name="Thomas B.C."/>
            <person name="Sharon I."/>
            <person name="Castelle C.J."/>
            <person name="Singh A."/>
            <person name="Wilkins M.J."/>
            <person name="Williams K.H."/>
            <person name="Banfield J.F."/>
        </authorList>
    </citation>
    <scope>NUCLEOTIDE SEQUENCE [LARGE SCALE GENOMIC DNA]</scope>
</reference>
<protein>
    <submittedName>
        <fullName evidence="1">Uncharacterized protein</fullName>
    </submittedName>
</protein>
<comment type="caution">
    <text evidence="1">The sequence shown here is derived from an EMBL/GenBank/DDBJ whole genome shotgun (WGS) entry which is preliminary data.</text>
</comment>
<sequence length="121" mass="13729">MERSKDYVGQSAERNELSATTQRTIAELAKYFGKLFGNQNDLRRICESLPNGQALVAKFPSYEGTRVEQFTQAVQLLVTESVTQGDDFWKGVEKARPRLVSDIRSERARIMAELNKELSTN</sequence>
<evidence type="ECO:0000313" key="2">
    <source>
        <dbReference type="Proteomes" id="UP000034846"/>
    </source>
</evidence>
<evidence type="ECO:0000313" key="1">
    <source>
        <dbReference type="EMBL" id="KKW30036.1"/>
    </source>
</evidence>
<proteinExistence type="predicted"/>
<dbReference type="AlphaFoldDB" id="A0A0G1XGG2"/>
<accession>A0A0G1XGG2</accession>
<gene>
    <name evidence="1" type="ORF">UY72_C0025G0012</name>
</gene>